<dbReference type="SUPFAM" id="SSF48452">
    <property type="entry name" value="TPR-like"/>
    <property type="match status" value="1"/>
</dbReference>
<dbReference type="Gene3D" id="1.25.40.10">
    <property type="entry name" value="Tetratricopeptide repeat domain"/>
    <property type="match status" value="1"/>
</dbReference>
<dbReference type="SUPFAM" id="SSF55961">
    <property type="entry name" value="Bet v1-like"/>
    <property type="match status" value="1"/>
</dbReference>
<comment type="caution">
    <text evidence="3">The sequence shown here is derived from an EMBL/GenBank/DDBJ whole genome shotgun (WGS) entry which is preliminary data.</text>
</comment>
<reference evidence="3 4" key="1">
    <citation type="submission" date="2020-10" db="EMBL/GenBank/DDBJ databases">
        <title>Connecting structure to function with the recovery of over 1000 high-quality activated sludge metagenome-assembled genomes encoding full-length rRNA genes using long-read sequencing.</title>
        <authorList>
            <person name="Singleton C.M."/>
            <person name="Petriglieri F."/>
            <person name="Kristensen J.M."/>
            <person name="Kirkegaard R.H."/>
            <person name="Michaelsen T.Y."/>
            <person name="Andersen M.H."/>
            <person name="Karst S.M."/>
            <person name="Dueholm M.S."/>
            <person name="Nielsen P.H."/>
            <person name="Albertsen M."/>
        </authorList>
    </citation>
    <scope>NUCLEOTIDE SEQUENCE [LARGE SCALE GENOMIC DNA]</scope>
    <source>
        <strain evidence="3">AalE_18-Q3-R2-46_BAT3C.188</strain>
    </source>
</reference>
<organism evidence="3 4">
    <name type="scientific">Candidatus Phosphoribacter hodrii</name>
    <dbReference type="NCBI Taxonomy" id="2953743"/>
    <lineage>
        <taxon>Bacteria</taxon>
        <taxon>Bacillati</taxon>
        <taxon>Actinomycetota</taxon>
        <taxon>Actinomycetes</taxon>
        <taxon>Micrococcales</taxon>
        <taxon>Dermatophilaceae</taxon>
        <taxon>Candidatus Phosphoribacter</taxon>
    </lineage>
</organism>
<comment type="similarity">
    <text evidence="1">Belongs to the AHA1 family.</text>
</comment>
<evidence type="ECO:0000256" key="1">
    <source>
        <dbReference type="ARBA" id="ARBA00006817"/>
    </source>
</evidence>
<dbReference type="CDD" id="cd08893">
    <property type="entry name" value="SRPBCC_CalC_Aha1-like_GntR-HTH"/>
    <property type="match status" value="1"/>
</dbReference>
<dbReference type="Pfam" id="PF08327">
    <property type="entry name" value="AHSA1"/>
    <property type="match status" value="1"/>
</dbReference>
<dbReference type="Gene3D" id="3.30.530.20">
    <property type="match status" value="1"/>
</dbReference>
<evidence type="ECO:0000313" key="4">
    <source>
        <dbReference type="Proteomes" id="UP000718281"/>
    </source>
</evidence>
<dbReference type="EMBL" id="JADIXZ010000004">
    <property type="protein sequence ID" value="MBK6301479.1"/>
    <property type="molecule type" value="Genomic_DNA"/>
</dbReference>
<proteinExistence type="inferred from homology"/>
<name>A0A934X7F4_9MICO</name>
<accession>A0A934X7F4</accession>
<feature type="domain" description="Activator of Hsp90 ATPase homologue 1/2-like C-terminal" evidence="2">
    <location>
        <begin position="13"/>
        <end position="138"/>
    </location>
</feature>
<protein>
    <submittedName>
        <fullName evidence="3">SRPBCC family protein</fullName>
    </submittedName>
</protein>
<gene>
    <name evidence="3" type="ORF">IPF40_10700</name>
</gene>
<evidence type="ECO:0000259" key="2">
    <source>
        <dbReference type="Pfam" id="PF08327"/>
    </source>
</evidence>
<evidence type="ECO:0000313" key="3">
    <source>
        <dbReference type="EMBL" id="MBK6301479.1"/>
    </source>
</evidence>
<dbReference type="Proteomes" id="UP000718281">
    <property type="component" value="Unassembled WGS sequence"/>
</dbReference>
<dbReference type="InterPro" id="IPR023393">
    <property type="entry name" value="START-like_dom_sf"/>
</dbReference>
<dbReference type="InterPro" id="IPR013538">
    <property type="entry name" value="ASHA1/2-like_C"/>
</dbReference>
<dbReference type="AlphaFoldDB" id="A0A934X7F4"/>
<sequence>MTSTQIYQLYIRAEVEAVFQALLDPDFTRRYFHGTAFTDPPRAGQPYALSTPDGTPAVDGTIEVLDPPHRLVQTWHVRYDAAMEAEPPSRVEWTLTRAAEGLTLLRVVHGDLARSPLTAASVSRGWDWVLGGLKTVLETGMPLPPVASDPTDSGVETATPAQDITGDWHRAQAIEINNAVWDQLAGVAAGTATTVGLVRGAYAAAYHWERAKGATPANEARARYLIGKAWLASARPDQALGYGDRTLAQCEEHGLGDFDLAYAHELRARSLAGLGRDAEALQAWAAALAVEIADPEDREIVEADFADAPTLA</sequence>
<dbReference type="InterPro" id="IPR011990">
    <property type="entry name" value="TPR-like_helical_dom_sf"/>
</dbReference>